<evidence type="ECO:0000313" key="3">
    <source>
        <dbReference type="Proteomes" id="UP000515498"/>
    </source>
</evidence>
<feature type="compositionally biased region" description="Low complexity" evidence="1">
    <location>
        <begin position="345"/>
        <end position="354"/>
    </location>
</feature>
<dbReference type="KEGG" id="mflu:HZU40_32705"/>
<protein>
    <submittedName>
        <fullName evidence="2">Uncharacterized protein</fullName>
    </submittedName>
</protein>
<feature type="compositionally biased region" description="Low complexity" evidence="1">
    <location>
        <begin position="368"/>
        <end position="383"/>
    </location>
</feature>
<proteinExistence type="predicted"/>
<gene>
    <name evidence="2" type="ORF">HZU40_32705</name>
</gene>
<dbReference type="RefSeq" id="WP_187097094.1">
    <property type="nucleotide sequence ID" value="NZ_CP059894.1"/>
</dbReference>
<reference evidence="2 3" key="1">
    <citation type="submission" date="2020-07" db="EMBL/GenBank/DDBJ databases">
        <title>Draft genome sequence of four isobutane-metabolizing strains capable of cometabolically degrading diverse ether contaminants.</title>
        <authorList>
            <person name="Chen W."/>
            <person name="Faulkner N."/>
            <person name="Smith C."/>
            <person name="Hyman M."/>
        </authorList>
    </citation>
    <scope>NUCLEOTIDE SEQUENCE [LARGE SCALE GENOMIC DNA]</scope>
    <source>
        <strain evidence="2 3">2A</strain>
    </source>
</reference>
<feature type="compositionally biased region" description="Polar residues" evidence="1">
    <location>
        <begin position="292"/>
        <end position="302"/>
    </location>
</feature>
<feature type="region of interest" description="Disordered" evidence="1">
    <location>
        <begin position="292"/>
        <end position="407"/>
    </location>
</feature>
<feature type="compositionally biased region" description="Pro residues" evidence="1">
    <location>
        <begin position="314"/>
        <end position="324"/>
    </location>
</feature>
<organism evidence="2 3">
    <name type="scientific">Mycolicibacterium fluoranthenivorans</name>
    <dbReference type="NCBI Taxonomy" id="258505"/>
    <lineage>
        <taxon>Bacteria</taxon>
        <taxon>Bacillati</taxon>
        <taxon>Actinomycetota</taxon>
        <taxon>Actinomycetes</taxon>
        <taxon>Mycobacteriales</taxon>
        <taxon>Mycobacteriaceae</taxon>
        <taxon>Mycolicibacterium</taxon>
    </lineage>
</organism>
<evidence type="ECO:0000256" key="1">
    <source>
        <dbReference type="SAM" id="MobiDB-lite"/>
    </source>
</evidence>
<name>A0A7G8PEP7_9MYCO</name>
<sequence length="407" mass="41458">MRARRELIRSRPAGRREIAGLLAFGVGVSTWALFPSTVESGLAIELPGRSESPAAGIISMHGVVVDDTFDASRTAEFGLMNARISSWQPAAAELETQPYPSAVVDVGPLPVRAKLQALLMLLSFHSADAEQTMLETKLQALLAMPDSVLEQVMGHPDLADLNRMLDGVFVGTSDLSDVTTELDKIVVTPVPAPSGKVEVIEINGAAAFVVHTPTARMRTQDGSDPPAPEAAPTAAAVTVVVLAPVPQPPTVSVMSAFMATPAIQPLPAPAPPDPVTPATPTISAMTMVLPTSEMTPSPQVSEQVPALTAATVAPEPPSVPPTSAAPPSQDIMSTGNKFEPGDTVAGSSSAGGSATEHAQPSATATPEPSATQTGGTTSTQGPAEPVGPSSSAQVDNDGTGASGETSP</sequence>
<dbReference type="AlphaFoldDB" id="A0A7G8PEP7"/>
<accession>A0A7G8PEP7</accession>
<evidence type="ECO:0000313" key="2">
    <source>
        <dbReference type="EMBL" id="QNJ92813.1"/>
    </source>
</evidence>
<dbReference type="EMBL" id="CP059894">
    <property type="protein sequence ID" value="QNJ92813.1"/>
    <property type="molecule type" value="Genomic_DNA"/>
</dbReference>
<feature type="compositionally biased region" description="Polar residues" evidence="1">
    <location>
        <begin position="356"/>
        <end position="366"/>
    </location>
</feature>
<dbReference type="Proteomes" id="UP000515498">
    <property type="component" value="Chromosome"/>
</dbReference>